<accession>A0A160VI80</accession>
<dbReference type="EMBL" id="FAXC01000449">
    <property type="protein sequence ID" value="CUV10600.1"/>
    <property type="molecule type" value="Genomic_DNA"/>
</dbReference>
<name>A0A160VI80_9ZZZZ</name>
<keyword evidence="1" id="KW-1133">Transmembrane helix</keyword>
<gene>
    <name evidence="2" type="ORF">MGWOODY_Mmi2422</name>
</gene>
<evidence type="ECO:0000256" key="1">
    <source>
        <dbReference type="SAM" id="Phobius"/>
    </source>
</evidence>
<keyword evidence="1" id="KW-0812">Transmembrane</keyword>
<sequence>MSTKDKIIFGVLVVLVGVAVYFQFMATDMITRMDELNKNDAEHVDVVHNEFRKDLRKLNLQFIGRGKHLQKAQQDIIANTEYIEYVTDSLGNAIQVVQYNLDELDRKVAKQFANVEDDIQDLTDSFNRERRRSKSERGEIKQTITAMQSEIKALNDKVFGVPIEEEEKDNK</sequence>
<dbReference type="AlphaFoldDB" id="A0A160VI80"/>
<protein>
    <submittedName>
        <fullName evidence="2">Uncharacterized protein</fullName>
    </submittedName>
</protein>
<reference evidence="2" key="1">
    <citation type="submission" date="2015-10" db="EMBL/GenBank/DDBJ databases">
        <authorList>
            <person name="Gilbert D.G."/>
        </authorList>
    </citation>
    <scope>NUCLEOTIDE SEQUENCE</scope>
</reference>
<keyword evidence="1" id="KW-0472">Membrane</keyword>
<proteinExistence type="predicted"/>
<feature type="transmembrane region" description="Helical" evidence="1">
    <location>
        <begin position="7"/>
        <end position="26"/>
    </location>
</feature>
<organism evidence="2">
    <name type="scientific">hydrothermal vent metagenome</name>
    <dbReference type="NCBI Taxonomy" id="652676"/>
    <lineage>
        <taxon>unclassified sequences</taxon>
        <taxon>metagenomes</taxon>
        <taxon>ecological metagenomes</taxon>
    </lineage>
</organism>
<evidence type="ECO:0000313" key="2">
    <source>
        <dbReference type="EMBL" id="CUV10600.1"/>
    </source>
</evidence>